<evidence type="ECO:0000259" key="5">
    <source>
        <dbReference type="Pfam" id="PF07992"/>
    </source>
</evidence>
<protein>
    <submittedName>
        <fullName evidence="7">Pyridine nucleotide-disulfide oxidoreductase</fullName>
    </submittedName>
</protein>
<keyword evidence="4" id="KW-0560">Oxidoreductase</keyword>
<dbReference type="InterPro" id="IPR050446">
    <property type="entry name" value="FAD-oxidoreductase/Apoptosis"/>
</dbReference>
<comment type="cofactor">
    <cofactor evidence="1">
        <name>FAD</name>
        <dbReference type="ChEBI" id="CHEBI:57692"/>
    </cofactor>
</comment>
<gene>
    <name evidence="7" type="ORF">F0357_06930</name>
</gene>
<dbReference type="Proteomes" id="UP000332515">
    <property type="component" value="Unassembled WGS sequence"/>
</dbReference>
<dbReference type="RefSeq" id="WP_153479670.1">
    <property type="nucleotide sequence ID" value="NZ_VWNA01000001.1"/>
</dbReference>
<dbReference type="GO" id="GO:0016651">
    <property type="term" value="F:oxidoreductase activity, acting on NAD(P)H"/>
    <property type="evidence" value="ECO:0007669"/>
    <property type="project" value="TreeGrafter"/>
</dbReference>
<dbReference type="Gene3D" id="3.50.50.60">
    <property type="entry name" value="FAD/NAD(P)-binding domain"/>
    <property type="match status" value="2"/>
</dbReference>
<evidence type="ECO:0000259" key="6">
    <source>
        <dbReference type="Pfam" id="PF14759"/>
    </source>
</evidence>
<evidence type="ECO:0000313" key="8">
    <source>
        <dbReference type="Proteomes" id="UP000332515"/>
    </source>
</evidence>
<dbReference type="PRINTS" id="PR00411">
    <property type="entry name" value="PNDRDTASEI"/>
</dbReference>
<dbReference type="Pfam" id="PF14759">
    <property type="entry name" value="Reductase_C"/>
    <property type="match status" value="1"/>
</dbReference>
<evidence type="ECO:0000256" key="3">
    <source>
        <dbReference type="ARBA" id="ARBA00022827"/>
    </source>
</evidence>
<proteinExistence type="predicted"/>
<dbReference type="GO" id="GO:0005737">
    <property type="term" value="C:cytoplasm"/>
    <property type="evidence" value="ECO:0007669"/>
    <property type="project" value="TreeGrafter"/>
</dbReference>
<dbReference type="EMBL" id="VWNA01000001">
    <property type="protein sequence ID" value="MQT12403.1"/>
    <property type="molecule type" value="Genomic_DNA"/>
</dbReference>
<dbReference type="SUPFAM" id="SSF51905">
    <property type="entry name" value="FAD/NAD(P)-binding domain"/>
    <property type="match status" value="2"/>
</dbReference>
<dbReference type="PRINTS" id="PR00368">
    <property type="entry name" value="FADPNR"/>
</dbReference>
<dbReference type="InterPro" id="IPR036188">
    <property type="entry name" value="FAD/NAD-bd_sf"/>
</dbReference>
<feature type="domain" description="Reductase C-terminal" evidence="6">
    <location>
        <begin position="323"/>
        <end position="406"/>
    </location>
</feature>
<evidence type="ECO:0000256" key="4">
    <source>
        <dbReference type="ARBA" id="ARBA00023002"/>
    </source>
</evidence>
<dbReference type="PANTHER" id="PTHR43557">
    <property type="entry name" value="APOPTOSIS-INDUCING FACTOR 1"/>
    <property type="match status" value="1"/>
</dbReference>
<evidence type="ECO:0000256" key="2">
    <source>
        <dbReference type="ARBA" id="ARBA00022630"/>
    </source>
</evidence>
<reference evidence="7 8" key="1">
    <citation type="submission" date="2019-09" db="EMBL/GenBank/DDBJ databases">
        <title>Segnochrobactrum spirostomi gen. nov., sp. nov., isolated from the ciliate Spirostomum cf. yagiui and description of a novel family, Segnochrobactraceae fam. nov. within the order Rhizobiales of the class Alphaproteobacteria.</title>
        <authorList>
            <person name="Akter S."/>
            <person name="Shazib S.U.A."/>
            <person name="Shin M.K."/>
        </authorList>
    </citation>
    <scope>NUCLEOTIDE SEQUENCE [LARGE SCALE GENOMIC DNA]</scope>
    <source>
        <strain evidence="7 8">Sp-1</strain>
    </source>
</reference>
<comment type="caution">
    <text evidence="7">The sequence shown here is derived from an EMBL/GenBank/DDBJ whole genome shotgun (WGS) entry which is preliminary data.</text>
</comment>
<dbReference type="AlphaFoldDB" id="A0A6A7Y0K1"/>
<evidence type="ECO:0000313" key="7">
    <source>
        <dbReference type="EMBL" id="MQT12403.1"/>
    </source>
</evidence>
<accession>A0A6A7Y0K1</accession>
<dbReference type="PANTHER" id="PTHR43557:SF2">
    <property type="entry name" value="RIESKE DOMAIN-CONTAINING PROTEIN-RELATED"/>
    <property type="match status" value="1"/>
</dbReference>
<dbReference type="Gene3D" id="3.30.390.30">
    <property type="match status" value="1"/>
</dbReference>
<feature type="domain" description="FAD/NAD(P)-binding" evidence="5">
    <location>
        <begin position="7"/>
        <end position="304"/>
    </location>
</feature>
<dbReference type="InterPro" id="IPR016156">
    <property type="entry name" value="FAD/NAD-linked_Rdtase_dimer_sf"/>
</dbReference>
<evidence type="ECO:0000256" key="1">
    <source>
        <dbReference type="ARBA" id="ARBA00001974"/>
    </source>
</evidence>
<name>A0A6A7Y0K1_9HYPH</name>
<keyword evidence="8" id="KW-1185">Reference proteome</keyword>
<keyword evidence="2" id="KW-0285">Flavoprotein</keyword>
<dbReference type="Pfam" id="PF07992">
    <property type="entry name" value="Pyr_redox_2"/>
    <property type="match status" value="1"/>
</dbReference>
<organism evidence="7 8">
    <name type="scientific">Segnochrobactrum spirostomi</name>
    <dbReference type="NCBI Taxonomy" id="2608987"/>
    <lineage>
        <taxon>Bacteria</taxon>
        <taxon>Pseudomonadati</taxon>
        <taxon>Pseudomonadota</taxon>
        <taxon>Alphaproteobacteria</taxon>
        <taxon>Hyphomicrobiales</taxon>
        <taxon>Segnochrobactraceae</taxon>
        <taxon>Segnochrobactrum</taxon>
    </lineage>
</organism>
<keyword evidence="3" id="KW-0274">FAD</keyword>
<dbReference type="SUPFAM" id="SSF55424">
    <property type="entry name" value="FAD/NAD-linked reductases, dimerisation (C-terminal) domain"/>
    <property type="match status" value="1"/>
</dbReference>
<dbReference type="InterPro" id="IPR028202">
    <property type="entry name" value="Reductase_C"/>
</dbReference>
<sequence>MSAHDPVVVAGAGQAGLQVAISLREDGYEGPITLVGDETGLPYQRPPLSKAYMLGDMQAESLELRAAPFFADHRVELLSGVRVTAIDRLARRVALSDGGSLEYGHLVLAVGVRNRVLACPGADLDGVFTLRTLGDAHALRERIGTIRRAVVIGAGFIGLEFAAVAAKLGIAVTVLETAPRVMMRAISAPMSAFFADKHAESGVTIRFGDSLARIVGDGRVEAVETNSGVRIEADLVLAGIGVIPNTELAAAAGLPVENGVLTDALLRTADEHVSAIGDCAAYPNPFLEGRYVRLESVQNAVDQAKCVAARLTGKPHPYAAVPWFWSDQGPLKLQIAGLALPDDESVLRGDPASGAFSVFRFRDGRLTAVESVNKPGDHMSARRILAAPPTVTPADAADESFNLRAIAKALG</sequence>
<dbReference type="InterPro" id="IPR023753">
    <property type="entry name" value="FAD/NAD-binding_dom"/>
</dbReference>